<dbReference type="EMBL" id="CAXHTB010000023">
    <property type="protein sequence ID" value="CAL0331975.1"/>
    <property type="molecule type" value="Genomic_DNA"/>
</dbReference>
<gene>
    <name evidence="7" type="ORF">LLUT_LOCUS33035</name>
</gene>
<keyword evidence="1" id="KW-0112">Calmodulin-binding</keyword>
<dbReference type="InterPro" id="IPR000048">
    <property type="entry name" value="IQ_motif_EF-hand-BS"/>
</dbReference>
<protein>
    <recommendedName>
        <fullName evidence="6">DUF4005 domain-containing protein</fullName>
    </recommendedName>
</protein>
<dbReference type="CDD" id="cd23767">
    <property type="entry name" value="IQCD"/>
    <property type="match status" value="1"/>
</dbReference>
<comment type="caution">
    <text evidence="7">The sequence shown here is derived from an EMBL/GenBank/DDBJ whole genome shotgun (WGS) entry which is preliminary data.</text>
</comment>
<feature type="compositionally biased region" description="Low complexity" evidence="5">
    <location>
        <begin position="127"/>
        <end position="141"/>
    </location>
</feature>
<evidence type="ECO:0000256" key="4">
    <source>
        <dbReference type="ARBA" id="ARBA00045534"/>
    </source>
</evidence>
<dbReference type="PANTHER" id="PTHR32295:SF11">
    <property type="entry name" value="PROTEIN IQ-DOMAIN 22"/>
    <property type="match status" value="1"/>
</dbReference>
<comment type="function">
    <text evidence="4">May be involved in cooperative interactions with calmodulins or calmodulin-like proteins. Recruits calmodulin proteins to microtubules, thus being a potential scaffold in cellular signaling and trafficking. May associate with nucleic acids and regulate gene expression at the transcriptional or post-transcriptional level.</text>
</comment>
<evidence type="ECO:0000313" key="8">
    <source>
        <dbReference type="Proteomes" id="UP001497480"/>
    </source>
</evidence>
<name>A0AAV1YGB5_LUPLU</name>
<evidence type="ECO:0000256" key="2">
    <source>
        <dbReference type="ARBA" id="ARBA00024341"/>
    </source>
</evidence>
<comment type="similarity">
    <text evidence="2">Belongs to the IQD family.</text>
</comment>
<dbReference type="AlphaFoldDB" id="A0AAV1YGB5"/>
<dbReference type="Pfam" id="PF00612">
    <property type="entry name" value="IQ"/>
    <property type="match status" value="2"/>
</dbReference>
<feature type="region of interest" description="Disordered" evidence="5">
    <location>
        <begin position="122"/>
        <end position="229"/>
    </location>
</feature>
<reference evidence="7 8" key="1">
    <citation type="submission" date="2024-03" db="EMBL/GenBank/DDBJ databases">
        <authorList>
            <person name="Martinez-Hernandez J."/>
        </authorList>
    </citation>
    <scope>NUCLEOTIDE SEQUENCE [LARGE SCALE GENOMIC DNA]</scope>
</reference>
<dbReference type="GO" id="GO:0005516">
    <property type="term" value="F:calmodulin binding"/>
    <property type="evidence" value="ECO:0007669"/>
    <property type="project" value="UniProtKB-KW"/>
</dbReference>
<dbReference type="PANTHER" id="PTHR32295">
    <property type="entry name" value="IQ-DOMAIN 5-RELATED"/>
    <property type="match status" value="1"/>
</dbReference>
<proteinExistence type="inferred from homology"/>
<feature type="domain" description="DUF4005" evidence="6">
    <location>
        <begin position="181"/>
        <end position="229"/>
    </location>
</feature>
<evidence type="ECO:0000256" key="3">
    <source>
        <dbReference type="ARBA" id="ARBA00024378"/>
    </source>
</evidence>
<evidence type="ECO:0000259" key="6">
    <source>
        <dbReference type="Pfam" id="PF13178"/>
    </source>
</evidence>
<feature type="compositionally biased region" description="Basic and acidic residues" evidence="5">
    <location>
        <begin position="159"/>
        <end position="172"/>
    </location>
</feature>
<accession>A0AAV1YGB5</accession>
<dbReference type="InterPro" id="IPR027417">
    <property type="entry name" value="P-loop_NTPase"/>
</dbReference>
<feature type="compositionally biased region" description="Polar residues" evidence="5">
    <location>
        <begin position="174"/>
        <end position="213"/>
    </location>
</feature>
<sequence>MGKASRWFCKLVCFPKHDASHSHNSPSPIKSRKQKWRWSFLKSYKHNPQLHLNNSAGTIIARQHWAAIKIQAAYRAWLARRALRALKGVVKLQALVRGEIARKCTSQFLQTMQPFSGAQARARATPAQFSQASSIAKSSSSTTHLHRNGSTLRDLINGNEDKCGNKSDDGVKEQSWNEPTSKHTSPFTPTMSDGLRTYTSGNSDNPSYTSYTESSKEKVRSNSAPKQRP</sequence>
<dbReference type="PROSITE" id="PS50096">
    <property type="entry name" value="IQ"/>
    <property type="match status" value="2"/>
</dbReference>
<dbReference type="Gene3D" id="1.20.5.190">
    <property type="match status" value="1"/>
</dbReference>
<dbReference type="Proteomes" id="UP001497480">
    <property type="component" value="Unassembled WGS sequence"/>
</dbReference>
<dbReference type="Pfam" id="PF13178">
    <property type="entry name" value="DUF4005"/>
    <property type="match status" value="1"/>
</dbReference>
<organism evidence="7 8">
    <name type="scientific">Lupinus luteus</name>
    <name type="common">European yellow lupine</name>
    <dbReference type="NCBI Taxonomy" id="3873"/>
    <lineage>
        <taxon>Eukaryota</taxon>
        <taxon>Viridiplantae</taxon>
        <taxon>Streptophyta</taxon>
        <taxon>Embryophyta</taxon>
        <taxon>Tracheophyta</taxon>
        <taxon>Spermatophyta</taxon>
        <taxon>Magnoliopsida</taxon>
        <taxon>eudicotyledons</taxon>
        <taxon>Gunneridae</taxon>
        <taxon>Pentapetalae</taxon>
        <taxon>rosids</taxon>
        <taxon>fabids</taxon>
        <taxon>Fabales</taxon>
        <taxon>Fabaceae</taxon>
        <taxon>Papilionoideae</taxon>
        <taxon>50 kb inversion clade</taxon>
        <taxon>genistoids sensu lato</taxon>
        <taxon>core genistoids</taxon>
        <taxon>Genisteae</taxon>
        <taxon>Lupinus</taxon>
    </lineage>
</organism>
<evidence type="ECO:0000256" key="1">
    <source>
        <dbReference type="ARBA" id="ARBA00022860"/>
    </source>
</evidence>
<dbReference type="SUPFAM" id="SSF52540">
    <property type="entry name" value="P-loop containing nucleoside triphosphate hydrolases"/>
    <property type="match status" value="1"/>
</dbReference>
<evidence type="ECO:0000313" key="7">
    <source>
        <dbReference type="EMBL" id="CAL0331975.1"/>
    </source>
</evidence>
<keyword evidence="8" id="KW-1185">Reference proteome</keyword>
<comment type="subunit">
    <text evidence="3">Binds to multiple calmodulin (CaM) in the presence of Ca(2+) and CaM-like proteins.</text>
</comment>
<dbReference type="InterPro" id="IPR025064">
    <property type="entry name" value="DUF4005"/>
</dbReference>
<evidence type="ECO:0000256" key="5">
    <source>
        <dbReference type="SAM" id="MobiDB-lite"/>
    </source>
</evidence>